<accession>A0AAD4Q4B7</accession>
<organism evidence="7 8">
    <name type="scientific">Lactarius akahatsu</name>
    <dbReference type="NCBI Taxonomy" id="416441"/>
    <lineage>
        <taxon>Eukaryota</taxon>
        <taxon>Fungi</taxon>
        <taxon>Dikarya</taxon>
        <taxon>Basidiomycota</taxon>
        <taxon>Agaricomycotina</taxon>
        <taxon>Agaricomycetes</taxon>
        <taxon>Russulales</taxon>
        <taxon>Russulaceae</taxon>
        <taxon>Lactarius</taxon>
    </lineage>
</organism>
<feature type="region of interest" description="Disordered" evidence="5">
    <location>
        <begin position="29"/>
        <end position="50"/>
    </location>
</feature>
<dbReference type="InterPro" id="IPR000387">
    <property type="entry name" value="Tyr_Pase_dom"/>
</dbReference>
<evidence type="ECO:0000256" key="4">
    <source>
        <dbReference type="ARBA" id="ARBA00022912"/>
    </source>
</evidence>
<feature type="compositionally biased region" description="Low complexity" evidence="5">
    <location>
        <begin position="33"/>
        <end position="43"/>
    </location>
</feature>
<gene>
    <name evidence="7" type="ORF">EDB92DRAFT_1819545</name>
</gene>
<comment type="caution">
    <text evidence="7">The sequence shown here is derived from an EMBL/GenBank/DDBJ whole genome shotgun (WGS) entry which is preliminary data.</text>
</comment>
<evidence type="ECO:0000313" key="7">
    <source>
        <dbReference type="EMBL" id="KAH8983288.1"/>
    </source>
</evidence>
<keyword evidence="3" id="KW-0378">Hydrolase</keyword>
<dbReference type="PANTHER" id="PTHR10159:SF519">
    <property type="entry name" value="DUAL SPECIFICITY PROTEIN PHOSPHATASE MPK3"/>
    <property type="match status" value="1"/>
</dbReference>
<dbReference type="SMART" id="SM00195">
    <property type="entry name" value="DSPc"/>
    <property type="match status" value="1"/>
</dbReference>
<comment type="similarity">
    <text evidence="1">Belongs to the protein-tyrosine phosphatase family. Non-receptor class dual specificity subfamily.</text>
</comment>
<dbReference type="EC" id="3.1.3.48" evidence="2"/>
<dbReference type="Gene3D" id="3.90.190.10">
    <property type="entry name" value="Protein tyrosine phosphatase superfamily"/>
    <property type="match status" value="1"/>
</dbReference>
<evidence type="ECO:0000256" key="5">
    <source>
        <dbReference type="SAM" id="MobiDB-lite"/>
    </source>
</evidence>
<reference evidence="7" key="1">
    <citation type="submission" date="2022-01" db="EMBL/GenBank/DDBJ databases">
        <title>Comparative genomics reveals a dynamic genome evolution in the ectomycorrhizal milk-cap (Lactarius) mushrooms.</title>
        <authorList>
            <consortium name="DOE Joint Genome Institute"/>
            <person name="Lebreton A."/>
            <person name="Tang N."/>
            <person name="Kuo A."/>
            <person name="LaButti K."/>
            <person name="Drula E."/>
            <person name="Barry K."/>
            <person name="Clum A."/>
            <person name="Lipzen A."/>
            <person name="Mousain D."/>
            <person name="Ng V."/>
            <person name="Wang R."/>
            <person name="Wang X."/>
            <person name="Dai Y."/>
            <person name="Henrissat B."/>
            <person name="Grigoriev I.V."/>
            <person name="Guerin-Laguette A."/>
            <person name="Yu F."/>
            <person name="Martin F.M."/>
        </authorList>
    </citation>
    <scope>NUCLEOTIDE SEQUENCE</scope>
    <source>
        <strain evidence="7">QP</strain>
    </source>
</reference>
<evidence type="ECO:0000259" key="6">
    <source>
        <dbReference type="PROSITE" id="PS50056"/>
    </source>
</evidence>
<dbReference type="PANTHER" id="PTHR10159">
    <property type="entry name" value="DUAL SPECIFICITY PROTEIN PHOSPHATASE"/>
    <property type="match status" value="1"/>
</dbReference>
<keyword evidence="8" id="KW-1185">Reference proteome</keyword>
<name>A0AAD4Q4B7_9AGAM</name>
<dbReference type="Pfam" id="PF00782">
    <property type="entry name" value="DSPc"/>
    <property type="match status" value="1"/>
</dbReference>
<keyword evidence="4" id="KW-0904">Protein phosphatase</keyword>
<evidence type="ECO:0000256" key="3">
    <source>
        <dbReference type="ARBA" id="ARBA00022801"/>
    </source>
</evidence>
<proteinExistence type="inferred from homology"/>
<dbReference type="EMBL" id="JAKELL010000090">
    <property type="protein sequence ID" value="KAH8983288.1"/>
    <property type="molecule type" value="Genomic_DNA"/>
</dbReference>
<dbReference type="PROSITE" id="PS00383">
    <property type="entry name" value="TYR_PHOSPHATASE_1"/>
    <property type="match status" value="1"/>
</dbReference>
<feature type="domain" description="Tyrosine specific protein phosphatases" evidence="6">
    <location>
        <begin position="89"/>
        <end position="152"/>
    </location>
</feature>
<dbReference type="GO" id="GO:0004725">
    <property type="term" value="F:protein tyrosine phosphatase activity"/>
    <property type="evidence" value="ECO:0007669"/>
    <property type="project" value="UniProtKB-EC"/>
</dbReference>
<dbReference type="CDD" id="cd14498">
    <property type="entry name" value="DSP"/>
    <property type="match status" value="1"/>
</dbReference>
<dbReference type="GO" id="GO:0005737">
    <property type="term" value="C:cytoplasm"/>
    <property type="evidence" value="ECO:0007669"/>
    <property type="project" value="TreeGrafter"/>
</dbReference>
<dbReference type="PROSITE" id="PS50056">
    <property type="entry name" value="TYR_PHOSPHATASE_2"/>
    <property type="match status" value="1"/>
</dbReference>
<evidence type="ECO:0000313" key="8">
    <source>
        <dbReference type="Proteomes" id="UP001201163"/>
    </source>
</evidence>
<dbReference type="Proteomes" id="UP001201163">
    <property type="component" value="Unassembled WGS sequence"/>
</dbReference>
<dbReference type="InterPro" id="IPR000340">
    <property type="entry name" value="Dual-sp_phosphatase_cat-dom"/>
</dbReference>
<sequence>MEMSALLYRVREVITYAAHSFGNREQETFNDTSLSYPSSQSSHQHYHKHPSRLLHGNVVGDNGRHSIAGAQPARCYRESTLQTFSLSDQDILAHLPTTTPFVRDALAESPDSRVMVHCLMGISRSATVVCAYLIATARVTPHEALMAVKGKRGIVSPKIGFLSQLDRAEISFELYDIWLLYRERRCTSSIRFGDQIMGSSIGIRFQSQSTRMPSVLPEQTKAAQAMCGRNSFAHDRGHSLIRFEIVLGQRSDHQNAKKAHNFPRIMRWLRVKKRVFFTVLRLYAKRFLQLDIIRDTTTCRIHKCKGSDRQVRQLTQPVTLLLTIAIMSAKATSPSLLVNIIGTEAENRAMAQDTPETAVVVASTEPTTISDGSRSHQDQRFHVTAGRRSCTNATTYREYFPSFRWSYKTAETVKKREG</sequence>
<dbReference type="AlphaFoldDB" id="A0AAD4Q4B7"/>
<evidence type="ECO:0000256" key="1">
    <source>
        <dbReference type="ARBA" id="ARBA00008601"/>
    </source>
</evidence>
<dbReference type="InterPro" id="IPR016130">
    <property type="entry name" value="Tyr_Pase_AS"/>
</dbReference>
<dbReference type="InterPro" id="IPR020422">
    <property type="entry name" value="TYR_PHOSPHATASE_DUAL_dom"/>
</dbReference>
<evidence type="ECO:0000256" key="2">
    <source>
        <dbReference type="ARBA" id="ARBA00013064"/>
    </source>
</evidence>
<dbReference type="InterPro" id="IPR029021">
    <property type="entry name" value="Prot-tyrosine_phosphatase-like"/>
</dbReference>
<dbReference type="SUPFAM" id="SSF52799">
    <property type="entry name" value="(Phosphotyrosine protein) phosphatases II"/>
    <property type="match status" value="1"/>
</dbReference>
<dbReference type="GO" id="GO:0043409">
    <property type="term" value="P:negative regulation of MAPK cascade"/>
    <property type="evidence" value="ECO:0007669"/>
    <property type="project" value="TreeGrafter"/>
</dbReference>
<protein>
    <recommendedName>
        <fullName evidence="2">protein-tyrosine-phosphatase</fullName>
        <ecNumber evidence="2">3.1.3.48</ecNumber>
    </recommendedName>
</protein>